<dbReference type="AlphaFoldDB" id="A0A6A6TWA4"/>
<dbReference type="InterPro" id="IPR036291">
    <property type="entry name" value="NAD(P)-bd_dom_sf"/>
</dbReference>
<keyword evidence="3" id="KW-1185">Reference proteome</keyword>
<keyword evidence="1" id="KW-0560">Oxidoreductase</keyword>
<accession>A0A6A6TWA4</accession>
<organism evidence="2 3">
    <name type="scientific">Microthyrium microscopicum</name>
    <dbReference type="NCBI Taxonomy" id="703497"/>
    <lineage>
        <taxon>Eukaryota</taxon>
        <taxon>Fungi</taxon>
        <taxon>Dikarya</taxon>
        <taxon>Ascomycota</taxon>
        <taxon>Pezizomycotina</taxon>
        <taxon>Dothideomycetes</taxon>
        <taxon>Dothideomycetes incertae sedis</taxon>
        <taxon>Microthyriales</taxon>
        <taxon>Microthyriaceae</taxon>
        <taxon>Microthyrium</taxon>
    </lineage>
</organism>
<dbReference type="OrthoDB" id="542013at2759"/>
<dbReference type="Gene3D" id="3.40.50.720">
    <property type="entry name" value="NAD(P)-binding Rossmann-like Domain"/>
    <property type="match status" value="1"/>
</dbReference>
<evidence type="ECO:0000256" key="1">
    <source>
        <dbReference type="ARBA" id="ARBA00023002"/>
    </source>
</evidence>
<gene>
    <name evidence="2" type="ORF">BT63DRAFT_444451</name>
</gene>
<dbReference type="SUPFAM" id="SSF51735">
    <property type="entry name" value="NAD(P)-binding Rossmann-fold domains"/>
    <property type="match status" value="1"/>
</dbReference>
<name>A0A6A6TWA4_9PEZI</name>
<dbReference type="PANTHER" id="PTHR43157">
    <property type="entry name" value="PHOSPHATIDYLINOSITOL-GLYCAN BIOSYNTHESIS CLASS F PROTEIN-RELATED"/>
    <property type="match status" value="1"/>
</dbReference>
<dbReference type="Proteomes" id="UP000799302">
    <property type="component" value="Unassembled WGS sequence"/>
</dbReference>
<dbReference type="PRINTS" id="PR00081">
    <property type="entry name" value="GDHRDH"/>
</dbReference>
<evidence type="ECO:0000313" key="2">
    <source>
        <dbReference type="EMBL" id="KAF2663427.1"/>
    </source>
</evidence>
<proteinExistence type="predicted"/>
<dbReference type="EMBL" id="MU004245">
    <property type="protein sequence ID" value="KAF2663427.1"/>
    <property type="molecule type" value="Genomic_DNA"/>
</dbReference>
<evidence type="ECO:0000313" key="3">
    <source>
        <dbReference type="Proteomes" id="UP000799302"/>
    </source>
</evidence>
<dbReference type="PANTHER" id="PTHR43157:SF61">
    <property type="entry name" value="DEHYDROGENASE_REDUCTASE FAMILY PROTEIN, PUTATIVE (AFU_ORTHOLOGUE AFUA_3G01250)-RELATED"/>
    <property type="match status" value="1"/>
</dbReference>
<reference evidence="2" key="1">
    <citation type="journal article" date="2020" name="Stud. Mycol.">
        <title>101 Dothideomycetes genomes: a test case for predicting lifestyles and emergence of pathogens.</title>
        <authorList>
            <person name="Haridas S."/>
            <person name="Albert R."/>
            <person name="Binder M."/>
            <person name="Bloem J."/>
            <person name="Labutti K."/>
            <person name="Salamov A."/>
            <person name="Andreopoulos B."/>
            <person name="Baker S."/>
            <person name="Barry K."/>
            <person name="Bills G."/>
            <person name="Bluhm B."/>
            <person name="Cannon C."/>
            <person name="Castanera R."/>
            <person name="Culley D."/>
            <person name="Daum C."/>
            <person name="Ezra D."/>
            <person name="Gonzalez J."/>
            <person name="Henrissat B."/>
            <person name="Kuo A."/>
            <person name="Liang C."/>
            <person name="Lipzen A."/>
            <person name="Lutzoni F."/>
            <person name="Magnuson J."/>
            <person name="Mondo S."/>
            <person name="Nolan M."/>
            <person name="Ohm R."/>
            <person name="Pangilinan J."/>
            <person name="Park H.-J."/>
            <person name="Ramirez L."/>
            <person name="Alfaro M."/>
            <person name="Sun H."/>
            <person name="Tritt A."/>
            <person name="Yoshinaga Y."/>
            <person name="Zwiers L.-H."/>
            <person name="Turgeon B."/>
            <person name="Goodwin S."/>
            <person name="Spatafora J."/>
            <person name="Crous P."/>
            <person name="Grigoriev I."/>
        </authorList>
    </citation>
    <scope>NUCLEOTIDE SEQUENCE</scope>
    <source>
        <strain evidence="2">CBS 115976</strain>
    </source>
</reference>
<dbReference type="GO" id="GO:0016491">
    <property type="term" value="F:oxidoreductase activity"/>
    <property type="evidence" value="ECO:0007669"/>
    <property type="project" value="UniProtKB-KW"/>
</dbReference>
<dbReference type="Pfam" id="PF00106">
    <property type="entry name" value="adh_short"/>
    <property type="match status" value="1"/>
</dbReference>
<dbReference type="InterPro" id="IPR002347">
    <property type="entry name" value="SDR_fam"/>
</dbReference>
<sequence>MNISSQFKTLPLVPTRSDVKGGTYIVTGSNTGLGFQAAKHFVKLGADRVILAVRSLEKGNAAVTAIRNETGRDNVAEVWELDLASLGSVEAFAKKLDTLDRIDALIENASVAMLDFTLAEGFETTLTVNVLGTMLLAIRAMPKLQQSAKKFGIKVHLTVIGSEVAFIPKGILESTKSNIFDTLSESDTVMGPRYPLSKQLQLYAVRELAARFPVSQTNVVVNFVNPGFCRTELSRQATGLFKVRFAVMKTLVGRTAEMGSRTLMHGAVAGVQSHGKFLSDCEIMDSKVPDWVYNASGSQVQERVWADLVKILDIKGHPIDVPKL</sequence>
<protein>
    <submittedName>
        <fullName evidence="2">NAD(P)-binding protein</fullName>
    </submittedName>
</protein>